<dbReference type="AlphaFoldDB" id="A0A1Y5YTD3"/>
<proteinExistence type="predicted"/>
<organism evidence="1 2">
    <name type="scientific">Bacillus mobilis</name>
    <dbReference type="NCBI Taxonomy" id="2026190"/>
    <lineage>
        <taxon>Bacteria</taxon>
        <taxon>Bacillati</taxon>
        <taxon>Bacillota</taxon>
        <taxon>Bacilli</taxon>
        <taxon>Bacillales</taxon>
        <taxon>Bacillaceae</taxon>
        <taxon>Bacillus</taxon>
        <taxon>Bacillus cereus group</taxon>
    </lineage>
</organism>
<reference evidence="2" key="1">
    <citation type="submission" date="2017-04" db="EMBL/GenBank/DDBJ databases">
        <authorList>
            <person name="Criscuolo A."/>
        </authorList>
    </citation>
    <scope>NUCLEOTIDE SEQUENCE [LARGE SCALE GENOMIC DNA]</scope>
</reference>
<dbReference type="Proteomes" id="UP000194439">
    <property type="component" value="Unassembled WGS sequence"/>
</dbReference>
<dbReference type="EMBL" id="FWZD01000013">
    <property type="protein sequence ID" value="SMD64994.1"/>
    <property type="molecule type" value="Genomic_DNA"/>
</dbReference>
<dbReference type="RefSeq" id="WP_000085833.1">
    <property type="nucleotide sequence ID" value="NZ_FWZD01000013.1"/>
</dbReference>
<gene>
    <name evidence="1" type="ORF">BACERE00185_00026</name>
</gene>
<accession>A0A1Y5YTD3</accession>
<name>A0A1Y5YTD3_9BACI</name>
<sequence>MSRERVKIKFKSEDIKAEIEGYSDMPYWNHDLKLEFILRLLNTVDEKQFLESQNHDQLDYYTKEMIKMIEASLGFDGLYRLVYGDEL</sequence>
<evidence type="ECO:0000313" key="1">
    <source>
        <dbReference type="EMBL" id="SMD64994.1"/>
    </source>
</evidence>
<evidence type="ECO:0000313" key="2">
    <source>
        <dbReference type="Proteomes" id="UP000194439"/>
    </source>
</evidence>
<protein>
    <submittedName>
        <fullName evidence="1">Uncharacterized protein</fullName>
    </submittedName>
</protein>